<proteinExistence type="predicted"/>
<feature type="transmembrane region" description="Helical" evidence="1">
    <location>
        <begin position="220"/>
        <end position="241"/>
    </location>
</feature>
<keyword evidence="1" id="KW-0472">Membrane</keyword>
<dbReference type="Proteomes" id="UP000811844">
    <property type="component" value="Unassembled WGS sequence"/>
</dbReference>
<keyword evidence="1" id="KW-1133">Transmembrane helix</keyword>
<feature type="transmembrane region" description="Helical" evidence="1">
    <location>
        <begin position="171"/>
        <end position="190"/>
    </location>
</feature>
<evidence type="ECO:0000256" key="1">
    <source>
        <dbReference type="SAM" id="Phobius"/>
    </source>
</evidence>
<reference evidence="3 4" key="1">
    <citation type="submission" date="2020-02" db="EMBL/GenBank/DDBJ databases">
        <title>Shewanella WXL01 sp. nov., a marine bacterium isolated from green algae in Luhuitou Fringing Reef (Northern South China Sea).</title>
        <authorList>
            <person name="Wang X."/>
        </authorList>
    </citation>
    <scope>NUCLEOTIDE SEQUENCE [LARGE SCALE GENOMIC DNA]</scope>
    <source>
        <strain evidence="3 4">MCCC 1A01895</strain>
    </source>
</reference>
<feature type="transmembrane region" description="Helical" evidence="1">
    <location>
        <begin position="284"/>
        <end position="305"/>
    </location>
</feature>
<dbReference type="Pfam" id="PF07670">
    <property type="entry name" value="Gate"/>
    <property type="match status" value="1"/>
</dbReference>
<sequence>MNRVVIGLKQLARDIISTTVSLFKIMIPMIILIKIADEFGGITLLGHLLEPLMSLLGLPGTMALVWATTMLTNLYTGIMVLVNTGVDLSVAQITVLSTLMLFTHALPVEGIIAKKAGVPVWSTVLVRIGGGILFAWLQHLYFMSFDVNAHTAVFLWDTEAHLDENLLDWSITQIEGLLMIFVIIAALISLLRLMKILKIEHLIALLMMPLLKLLKVGKAAANLAVIGITLGLSYGGGLIISETKKGTLTRKDAYITVMLLNILHSMFEDTALVLLIGADINVVLWTRIVFTISLIAIVSQIYTYLEKRNIITS</sequence>
<feature type="transmembrane region" description="Helical" evidence="1">
    <location>
        <begin position="253"/>
        <end position="278"/>
    </location>
</feature>
<keyword evidence="4" id="KW-1185">Reference proteome</keyword>
<gene>
    <name evidence="3" type="ORF">G3R48_05050</name>
</gene>
<dbReference type="InterPro" id="IPR011642">
    <property type="entry name" value="Gate_dom"/>
</dbReference>
<organism evidence="3 4">
    <name type="scientific">Shewanella intestini</name>
    <dbReference type="NCBI Taxonomy" id="2017544"/>
    <lineage>
        <taxon>Bacteria</taxon>
        <taxon>Pseudomonadati</taxon>
        <taxon>Pseudomonadota</taxon>
        <taxon>Gammaproteobacteria</taxon>
        <taxon>Alteromonadales</taxon>
        <taxon>Shewanellaceae</taxon>
        <taxon>Shewanella</taxon>
    </lineage>
</organism>
<dbReference type="EMBL" id="JAAIKR010000003">
    <property type="protein sequence ID" value="MBR9727359.1"/>
    <property type="molecule type" value="Genomic_DNA"/>
</dbReference>
<comment type="caution">
    <text evidence="3">The sequence shown here is derived from an EMBL/GenBank/DDBJ whole genome shotgun (WGS) entry which is preliminary data.</text>
</comment>
<keyword evidence="1" id="KW-0812">Transmembrane</keyword>
<protein>
    <recommendedName>
        <fullName evidence="2">Nucleoside transporter/FeoB GTPase Gate domain-containing protein</fullName>
    </recommendedName>
</protein>
<feature type="domain" description="Nucleoside transporter/FeoB GTPase Gate" evidence="2">
    <location>
        <begin position="20"/>
        <end position="117"/>
    </location>
</feature>
<name>A0ABS5HZZ8_9GAMM</name>
<feature type="transmembrane region" description="Helical" evidence="1">
    <location>
        <begin position="118"/>
        <end position="137"/>
    </location>
</feature>
<evidence type="ECO:0000313" key="4">
    <source>
        <dbReference type="Proteomes" id="UP000811844"/>
    </source>
</evidence>
<evidence type="ECO:0000259" key="2">
    <source>
        <dbReference type="Pfam" id="PF07670"/>
    </source>
</evidence>
<dbReference type="RefSeq" id="WP_153662584.1">
    <property type="nucleotide sequence ID" value="NZ_JAAIKR010000003.1"/>
</dbReference>
<accession>A0ABS5HZZ8</accession>
<evidence type="ECO:0000313" key="3">
    <source>
        <dbReference type="EMBL" id="MBR9727359.1"/>
    </source>
</evidence>
<feature type="transmembrane region" description="Helical" evidence="1">
    <location>
        <begin position="15"/>
        <end position="36"/>
    </location>
</feature>